<evidence type="ECO:0000313" key="2">
    <source>
        <dbReference type="Proteomes" id="UP000249061"/>
    </source>
</evidence>
<dbReference type="Proteomes" id="UP000249061">
    <property type="component" value="Unassembled WGS sequence"/>
</dbReference>
<accession>A0A2W5UJC4</accession>
<sequence>MVGAGITVVGFAAAMVLQVPALTRMLVALPAFVTVICGLQVTRNTCVAHAATGSIEGEDFSLTKADAEFAAASKKVAATIYRDAGLGAAVVAALAYASAWVI</sequence>
<dbReference type="AlphaFoldDB" id="A0A2W5UJC4"/>
<evidence type="ECO:0000313" key="1">
    <source>
        <dbReference type="EMBL" id="PZR09138.1"/>
    </source>
</evidence>
<organism evidence="1 2">
    <name type="scientific">Archangium gephyra</name>
    <dbReference type="NCBI Taxonomy" id="48"/>
    <lineage>
        <taxon>Bacteria</taxon>
        <taxon>Pseudomonadati</taxon>
        <taxon>Myxococcota</taxon>
        <taxon>Myxococcia</taxon>
        <taxon>Myxococcales</taxon>
        <taxon>Cystobacterineae</taxon>
        <taxon>Archangiaceae</taxon>
        <taxon>Archangium</taxon>
    </lineage>
</organism>
<proteinExistence type="predicted"/>
<protein>
    <submittedName>
        <fullName evidence="1">Uncharacterized protein</fullName>
    </submittedName>
</protein>
<name>A0A2W5UJC4_9BACT</name>
<gene>
    <name evidence="1" type="ORF">DI536_23180</name>
</gene>
<comment type="caution">
    <text evidence="1">The sequence shown here is derived from an EMBL/GenBank/DDBJ whole genome shotgun (WGS) entry which is preliminary data.</text>
</comment>
<dbReference type="EMBL" id="QFQP01000022">
    <property type="protein sequence ID" value="PZR09138.1"/>
    <property type="molecule type" value="Genomic_DNA"/>
</dbReference>
<reference evidence="1 2" key="1">
    <citation type="submission" date="2017-08" db="EMBL/GenBank/DDBJ databases">
        <title>Infants hospitalized years apart are colonized by the same room-sourced microbial strains.</title>
        <authorList>
            <person name="Brooks B."/>
            <person name="Olm M.R."/>
            <person name="Firek B.A."/>
            <person name="Baker R."/>
            <person name="Thomas B.C."/>
            <person name="Morowitz M.J."/>
            <person name="Banfield J.F."/>
        </authorList>
    </citation>
    <scope>NUCLEOTIDE SEQUENCE [LARGE SCALE GENOMIC DNA]</scope>
    <source>
        <strain evidence="1">S2_003_000_R2_14</strain>
    </source>
</reference>